<reference evidence="1 2" key="1">
    <citation type="submission" date="2013-12" db="EMBL/GenBank/DDBJ databases">
        <title>Draft genome of the parsitic nematode Ancylostoma duodenale.</title>
        <authorList>
            <person name="Mitreva M."/>
        </authorList>
    </citation>
    <scope>NUCLEOTIDE SEQUENCE [LARGE SCALE GENOMIC DNA]</scope>
    <source>
        <strain evidence="1 2">Zhejiang</strain>
    </source>
</reference>
<sequence length="87" mass="10381">KLFKIAEDPMRLPHAACSSDYAPSDYHLFRSISHRLSEQRFQSFEDVEKWVKKWIESDEEAFYHCGVRLLPERWGKILANDGQYNFD</sequence>
<evidence type="ECO:0000313" key="1">
    <source>
        <dbReference type="EMBL" id="KIH59289.1"/>
    </source>
</evidence>
<dbReference type="GO" id="GO:0003676">
    <property type="term" value="F:nucleic acid binding"/>
    <property type="evidence" value="ECO:0007669"/>
    <property type="project" value="InterPro"/>
</dbReference>
<dbReference type="EMBL" id="KN732135">
    <property type="protein sequence ID" value="KIH59289.1"/>
    <property type="molecule type" value="Genomic_DNA"/>
</dbReference>
<dbReference type="InterPro" id="IPR036397">
    <property type="entry name" value="RNaseH_sf"/>
</dbReference>
<keyword evidence="2" id="KW-1185">Reference proteome</keyword>
<evidence type="ECO:0008006" key="3">
    <source>
        <dbReference type="Google" id="ProtNLM"/>
    </source>
</evidence>
<dbReference type="PANTHER" id="PTHR46060:SF3">
    <property type="entry name" value="PROTEIN GVQW3"/>
    <property type="match status" value="1"/>
</dbReference>
<gene>
    <name evidence="1" type="ORF">ANCDUO_10483</name>
</gene>
<name>A0A0C2GK95_9BILA</name>
<protein>
    <recommendedName>
        <fullName evidence="3">Mariner Mos1 transposase</fullName>
    </recommendedName>
</protein>
<organism evidence="1 2">
    <name type="scientific">Ancylostoma duodenale</name>
    <dbReference type="NCBI Taxonomy" id="51022"/>
    <lineage>
        <taxon>Eukaryota</taxon>
        <taxon>Metazoa</taxon>
        <taxon>Ecdysozoa</taxon>
        <taxon>Nematoda</taxon>
        <taxon>Chromadorea</taxon>
        <taxon>Rhabditida</taxon>
        <taxon>Rhabditina</taxon>
        <taxon>Rhabditomorpha</taxon>
        <taxon>Strongyloidea</taxon>
        <taxon>Ancylostomatidae</taxon>
        <taxon>Ancylostomatinae</taxon>
        <taxon>Ancylostoma</taxon>
    </lineage>
</organism>
<feature type="non-terminal residue" evidence="1">
    <location>
        <position position="1"/>
    </location>
</feature>
<accession>A0A0C2GK95</accession>
<dbReference type="OrthoDB" id="9970333at2759"/>
<proteinExistence type="predicted"/>
<dbReference type="InterPro" id="IPR052709">
    <property type="entry name" value="Transposase-MT_Hybrid"/>
</dbReference>
<dbReference type="PANTHER" id="PTHR46060">
    <property type="entry name" value="MARINER MOS1 TRANSPOSASE-LIKE PROTEIN"/>
    <property type="match status" value="1"/>
</dbReference>
<dbReference type="Gene3D" id="3.30.420.10">
    <property type="entry name" value="Ribonuclease H-like superfamily/Ribonuclease H"/>
    <property type="match status" value="1"/>
</dbReference>
<evidence type="ECO:0000313" key="2">
    <source>
        <dbReference type="Proteomes" id="UP000054047"/>
    </source>
</evidence>
<dbReference type="AlphaFoldDB" id="A0A0C2GK95"/>
<dbReference type="Proteomes" id="UP000054047">
    <property type="component" value="Unassembled WGS sequence"/>
</dbReference>